<sequence>MAFFGKLWHRLLDKGKAKLHLHLMTEDPFPPRELAIPGICTEILIELIIKYEEEELELESGEPSLPPV</sequence>
<accession>A0A8I3A2U0</accession>
<gene>
    <name evidence="1" type="ORF">JVT61DRAFT_13357</name>
</gene>
<evidence type="ECO:0000313" key="2">
    <source>
        <dbReference type="Proteomes" id="UP000683000"/>
    </source>
</evidence>
<comment type="caution">
    <text evidence="1">The sequence shown here is derived from an EMBL/GenBank/DDBJ whole genome shotgun (WGS) entry which is preliminary data.</text>
</comment>
<protein>
    <submittedName>
        <fullName evidence="1">Uncharacterized protein</fullName>
    </submittedName>
</protein>
<reference evidence="1" key="1">
    <citation type="submission" date="2021-03" db="EMBL/GenBank/DDBJ databases">
        <title>Evolutionary innovations through gain and loss of genes in the ectomycorrhizal Boletales.</title>
        <authorList>
            <person name="Wu G."/>
            <person name="Miyauchi S."/>
            <person name="Morin E."/>
            <person name="Yang Z.-L."/>
            <person name="Xu J."/>
            <person name="Martin F.M."/>
        </authorList>
    </citation>
    <scope>NUCLEOTIDE SEQUENCE</scope>
    <source>
        <strain evidence="1">BR01</strain>
    </source>
</reference>
<evidence type="ECO:0000313" key="1">
    <source>
        <dbReference type="EMBL" id="KAG6369893.1"/>
    </source>
</evidence>
<dbReference type="AlphaFoldDB" id="A0A8I3A2U0"/>
<dbReference type="OrthoDB" id="2685862at2759"/>
<organism evidence="1 2">
    <name type="scientific">Boletus reticuloceps</name>
    <dbReference type="NCBI Taxonomy" id="495285"/>
    <lineage>
        <taxon>Eukaryota</taxon>
        <taxon>Fungi</taxon>
        <taxon>Dikarya</taxon>
        <taxon>Basidiomycota</taxon>
        <taxon>Agaricomycotina</taxon>
        <taxon>Agaricomycetes</taxon>
        <taxon>Agaricomycetidae</taxon>
        <taxon>Boletales</taxon>
        <taxon>Boletineae</taxon>
        <taxon>Boletaceae</taxon>
        <taxon>Boletoideae</taxon>
        <taxon>Boletus</taxon>
    </lineage>
</organism>
<dbReference type="Proteomes" id="UP000683000">
    <property type="component" value="Unassembled WGS sequence"/>
</dbReference>
<proteinExistence type="predicted"/>
<name>A0A8I3A2U0_9AGAM</name>
<dbReference type="EMBL" id="JAGFBS010000061">
    <property type="protein sequence ID" value="KAG6369893.1"/>
    <property type="molecule type" value="Genomic_DNA"/>
</dbReference>
<keyword evidence="2" id="KW-1185">Reference proteome</keyword>